<feature type="region of interest" description="Disordered" evidence="1">
    <location>
        <begin position="116"/>
        <end position="153"/>
    </location>
</feature>
<keyword evidence="2" id="KW-1185">Reference proteome</keyword>
<dbReference type="Proteomes" id="UP000887578">
    <property type="component" value="Unplaced"/>
</dbReference>
<evidence type="ECO:0000313" key="2">
    <source>
        <dbReference type="Proteomes" id="UP000887578"/>
    </source>
</evidence>
<evidence type="ECO:0000256" key="1">
    <source>
        <dbReference type="SAM" id="MobiDB-lite"/>
    </source>
</evidence>
<dbReference type="AlphaFoldDB" id="A0A914R4I3"/>
<reference evidence="3" key="1">
    <citation type="submission" date="2022-11" db="UniProtKB">
        <authorList>
            <consortium name="WormBaseParasite"/>
        </authorList>
    </citation>
    <scope>IDENTIFICATION</scope>
</reference>
<feature type="region of interest" description="Disordered" evidence="1">
    <location>
        <begin position="168"/>
        <end position="220"/>
    </location>
</feature>
<evidence type="ECO:0000313" key="3">
    <source>
        <dbReference type="WBParaSite" id="PDA_v2.g9528.t1"/>
    </source>
</evidence>
<dbReference type="WBParaSite" id="PDA_v2.g9528.t1">
    <property type="protein sequence ID" value="PDA_v2.g9528.t1"/>
    <property type="gene ID" value="PDA_v2.g9528"/>
</dbReference>
<protein>
    <submittedName>
        <fullName evidence="3">Uncharacterized protein</fullName>
    </submittedName>
</protein>
<feature type="compositionally biased region" description="Polar residues" evidence="1">
    <location>
        <begin position="170"/>
        <end position="184"/>
    </location>
</feature>
<feature type="compositionally biased region" description="Basic and acidic residues" evidence="1">
    <location>
        <begin position="185"/>
        <end position="220"/>
    </location>
</feature>
<organism evidence="2 3">
    <name type="scientific">Panagrolaimus davidi</name>
    <dbReference type="NCBI Taxonomy" id="227884"/>
    <lineage>
        <taxon>Eukaryota</taxon>
        <taxon>Metazoa</taxon>
        <taxon>Ecdysozoa</taxon>
        <taxon>Nematoda</taxon>
        <taxon>Chromadorea</taxon>
        <taxon>Rhabditida</taxon>
        <taxon>Tylenchina</taxon>
        <taxon>Panagrolaimomorpha</taxon>
        <taxon>Panagrolaimoidea</taxon>
        <taxon>Panagrolaimidae</taxon>
        <taxon>Panagrolaimus</taxon>
    </lineage>
</organism>
<sequence>MKNAHHDNLAPWNGKSRTKNYIIKQEEEKLKATVCKISSIVTNGQCYTVTHGKYAEHNIKVQKKIFSATTPSSQSPSPGTIIVILYEIDSASPATASILQQVSPSIAPKIFTPVQKKRPANTVPELSEEKKPKNASSSFATTQNVTESQNASSSSLIGFDPAKFFITPPTLVSPTSSRTLSNPTDQRRIDKLEEQLKETQEKLQKEQMKKEEQKEKYNESYHKCRKLKDKCDKMEQKRDDDQKQFQAEYADLKAQLTEANNDILQLLEKQKSEKDDADKTITELENEIMVLKDSLQQQQ</sequence>
<proteinExistence type="predicted"/>
<feature type="compositionally biased region" description="Polar residues" evidence="1">
    <location>
        <begin position="134"/>
        <end position="153"/>
    </location>
</feature>
<accession>A0A914R4I3</accession>
<name>A0A914R4I3_9BILA</name>